<dbReference type="Pfam" id="PF13545">
    <property type="entry name" value="HTH_Crp_2"/>
    <property type="match status" value="1"/>
</dbReference>
<proteinExistence type="predicted"/>
<keyword evidence="2" id="KW-0238">DNA-binding</keyword>
<dbReference type="GO" id="GO:0006355">
    <property type="term" value="P:regulation of DNA-templated transcription"/>
    <property type="evidence" value="ECO:0007669"/>
    <property type="project" value="InterPro"/>
</dbReference>
<dbReference type="InterPro" id="IPR000595">
    <property type="entry name" value="cNMP-bd_dom"/>
</dbReference>
<dbReference type="Gene3D" id="2.60.120.10">
    <property type="entry name" value="Jelly Rolls"/>
    <property type="match status" value="1"/>
</dbReference>
<protein>
    <submittedName>
        <fullName evidence="6">Uncharacterized protein</fullName>
    </submittedName>
</protein>
<dbReference type="PROSITE" id="PS50042">
    <property type="entry name" value="CNMP_BINDING_3"/>
    <property type="match status" value="1"/>
</dbReference>
<evidence type="ECO:0000259" key="4">
    <source>
        <dbReference type="PROSITE" id="PS50042"/>
    </source>
</evidence>
<dbReference type="GO" id="GO:0003677">
    <property type="term" value="F:DNA binding"/>
    <property type="evidence" value="ECO:0007669"/>
    <property type="project" value="UniProtKB-KW"/>
</dbReference>
<feature type="domain" description="HTH crp-type" evidence="5">
    <location>
        <begin position="154"/>
        <end position="219"/>
    </location>
</feature>
<reference evidence="6" key="1">
    <citation type="submission" date="2019-08" db="EMBL/GenBank/DDBJ databases">
        <authorList>
            <person name="Kucharzyk K."/>
            <person name="Murdoch R.W."/>
            <person name="Higgins S."/>
            <person name="Loffler F."/>
        </authorList>
    </citation>
    <scope>NUCLEOTIDE SEQUENCE</scope>
</reference>
<evidence type="ECO:0000256" key="3">
    <source>
        <dbReference type="ARBA" id="ARBA00023163"/>
    </source>
</evidence>
<evidence type="ECO:0000256" key="2">
    <source>
        <dbReference type="ARBA" id="ARBA00023125"/>
    </source>
</evidence>
<dbReference type="AlphaFoldDB" id="A0A644XSN3"/>
<dbReference type="SUPFAM" id="SSF51206">
    <property type="entry name" value="cAMP-binding domain-like"/>
    <property type="match status" value="1"/>
</dbReference>
<dbReference type="EMBL" id="VSSQ01003141">
    <property type="protein sequence ID" value="MPM19250.1"/>
    <property type="molecule type" value="Genomic_DNA"/>
</dbReference>
<gene>
    <name evidence="6" type="ORF">SDC9_65671</name>
</gene>
<feature type="domain" description="Cyclic nucleotide-binding" evidence="4">
    <location>
        <begin position="13"/>
        <end position="111"/>
    </location>
</feature>
<dbReference type="InterPro" id="IPR018490">
    <property type="entry name" value="cNMP-bd_dom_sf"/>
</dbReference>
<dbReference type="Pfam" id="PF00027">
    <property type="entry name" value="cNMP_binding"/>
    <property type="match status" value="1"/>
</dbReference>
<dbReference type="SUPFAM" id="SSF46785">
    <property type="entry name" value="Winged helix' DNA-binding domain"/>
    <property type="match status" value="1"/>
</dbReference>
<dbReference type="PROSITE" id="PS51063">
    <property type="entry name" value="HTH_CRP_2"/>
    <property type="match status" value="1"/>
</dbReference>
<sequence length="219" mass="24840">MKKYLDVLKTVDLFKDIDECDLQPLLSCLSAKESHYEKSQTVFSTGERIERFGIVLSGQVQIVQDDYYGNRSILAKIDIGNLFTESFACSETKTLPVSVITTTESDLLFIDCHRLAVPCAKACGFHSRLIQNMLSIVSTKNILLIQKIEFTSKRTTREKLLAYLSAEAKKADGNCFYIPFNRQELADYLSVERSAMSAELSKLRDDGVLKFHKNQFELL</sequence>
<evidence type="ECO:0000256" key="1">
    <source>
        <dbReference type="ARBA" id="ARBA00023015"/>
    </source>
</evidence>
<keyword evidence="3" id="KW-0804">Transcription</keyword>
<name>A0A644XSN3_9ZZZZ</name>
<dbReference type="CDD" id="cd00038">
    <property type="entry name" value="CAP_ED"/>
    <property type="match status" value="1"/>
</dbReference>
<keyword evidence="1" id="KW-0805">Transcription regulation</keyword>
<dbReference type="InterPro" id="IPR036390">
    <property type="entry name" value="WH_DNA-bd_sf"/>
</dbReference>
<evidence type="ECO:0000259" key="5">
    <source>
        <dbReference type="PROSITE" id="PS51063"/>
    </source>
</evidence>
<dbReference type="InterPro" id="IPR012318">
    <property type="entry name" value="HTH_CRP"/>
</dbReference>
<dbReference type="InterPro" id="IPR014710">
    <property type="entry name" value="RmlC-like_jellyroll"/>
</dbReference>
<organism evidence="6">
    <name type="scientific">bioreactor metagenome</name>
    <dbReference type="NCBI Taxonomy" id="1076179"/>
    <lineage>
        <taxon>unclassified sequences</taxon>
        <taxon>metagenomes</taxon>
        <taxon>ecological metagenomes</taxon>
    </lineage>
</organism>
<accession>A0A644XSN3</accession>
<evidence type="ECO:0000313" key="6">
    <source>
        <dbReference type="EMBL" id="MPM19250.1"/>
    </source>
</evidence>
<dbReference type="SMART" id="SM00100">
    <property type="entry name" value="cNMP"/>
    <property type="match status" value="1"/>
</dbReference>
<comment type="caution">
    <text evidence="6">The sequence shown here is derived from an EMBL/GenBank/DDBJ whole genome shotgun (WGS) entry which is preliminary data.</text>
</comment>